<organism evidence="2 3">
    <name type="scientific">Rhododendron griersonianum</name>
    <dbReference type="NCBI Taxonomy" id="479676"/>
    <lineage>
        <taxon>Eukaryota</taxon>
        <taxon>Viridiplantae</taxon>
        <taxon>Streptophyta</taxon>
        <taxon>Embryophyta</taxon>
        <taxon>Tracheophyta</taxon>
        <taxon>Spermatophyta</taxon>
        <taxon>Magnoliopsida</taxon>
        <taxon>eudicotyledons</taxon>
        <taxon>Gunneridae</taxon>
        <taxon>Pentapetalae</taxon>
        <taxon>asterids</taxon>
        <taxon>Ericales</taxon>
        <taxon>Ericaceae</taxon>
        <taxon>Ericoideae</taxon>
        <taxon>Rhodoreae</taxon>
        <taxon>Rhododendron</taxon>
    </lineage>
</organism>
<keyword evidence="3" id="KW-1185">Reference proteome</keyword>
<dbReference type="Proteomes" id="UP000823749">
    <property type="component" value="Unassembled WGS sequence"/>
</dbReference>
<feature type="compositionally biased region" description="Basic and acidic residues" evidence="1">
    <location>
        <begin position="241"/>
        <end position="258"/>
    </location>
</feature>
<reference evidence="2" key="1">
    <citation type="submission" date="2020-08" db="EMBL/GenBank/DDBJ databases">
        <title>Plant Genome Project.</title>
        <authorList>
            <person name="Zhang R.-G."/>
        </authorList>
    </citation>
    <scope>NUCLEOTIDE SEQUENCE</scope>
    <source>
        <strain evidence="2">WSP0</strain>
        <tissue evidence="2">Leaf</tissue>
    </source>
</reference>
<comment type="caution">
    <text evidence="2">The sequence shown here is derived from an EMBL/GenBank/DDBJ whole genome shotgun (WGS) entry which is preliminary data.</text>
</comment>
<sequence length="290" mass="31531">MKPAQEQPVKVPAWVKFHDLPLELWNQECLSRVASTIGRPIHVDQATAKTAKQPGLLNTKSTTARICIEVSAEQDLPDEVTVLVEGESVVVPIEYQVLPPICKICHVFGHPTERCAKSAIHSSSHLLYEVKVDSPSGNGKQKADLEQPIAGSILLQGGSSKSSPPILQEQQAINSVASGSESESEEKLLEVLGGVVSNSHEVPQQQLKMGVMSDKTDSCHSAGPTEEQVSELNQTPTPKPPDPRGAEVRDEAPKEDLKGSFQKVLSRSAQRRLQKLAREQSRSSLVRGRH</sequence>
<evidence type="ECO:0008006" key="4">
    <source>
        <dbReference type="Google" id="ProtNLM"/>
    </source>
</evidence>
<dbReference type="AlphaFoldDB" id="A0AAV6HIY1"/>
<name>A0AAV6HIY1_9ERIC</name>
<feature type="region of interest" description="Disordered" evidence="1">
    <location>
        <begin position="210"/>
        <end position="290"/>
    </location>
</feature>
<protein>
    <recommendedName>
        <fullName evidence="4">DUF4283 domain-containing protein</fullName>
    </recommendedName>
</protein>
<gene>
    <name evidence="2" type="ORF">RHGRI_038502</name>
</gene>
<evidence type="ECO:0000313" key="3">
    <source>
        <dbReference type="Proteomes" id="UP000823749"/>
    </source>
</evidence>
<proteinExistence type="predicted"/>
<accession>A0AAV6HIY1</accession>
<evidence type="ECO:0000256" key="1">
    <source>
        <dbReference type="SAM" id="MobiDB-lite"/>
    </source>
</evidence>
<dbReference type="PANTHER" id="PTHR31286:SF180">
    <property type="entry name" value="OS10G0362600 PROTEIN"/>
    <property type="match status" value="1"/>
</dbReference>
<dbReference type="EMBL" id="JACTNZ010000016">
    <property type="protein sequence ID" value="KAG5513076.1"/>
    <property type="molecule type" value="Genomic_DNA"/>
</dbReference>
<dbReference type="InterPro" id="IPR040256">
    <property type="entry name" value="At4g02000-like"/>
</dbReference>
<evidence type="ECO:0000313" key="2">
    <source>
        <dbReference type="EMBL" id="KAG5513076.1"/>
    </source>
</evidence>
<dbReference type="PANTHER" id="PTHR31286">
    <property type="entry name" value="GLYCINE-RICH CELL WALL STRUCTURAL PROTEIN 1.8-LIKE"/>
    <property type="match status" value="1"/>
</dbReference>